<dbReference type="SFLD" id="SFLDG01140">
    <property type="entry name" value="C2.B:_Phosphomannomutase_and_P"/>
    <property type="match status" value="1"/>
</dbReference>
<dbReference type="RefSeq" id="WP_160331592.1">
    <property type="nucleotide sequence ID" value="NZ_LQYT01000143.1"/>
</dbReference>
<comment type="caution">
    <text evidence="1">The sequence shown here is derived from an EMBL/GenBank/DDBJ whole genome shotgun (WGS) entry which is preliminary data.</text>
</comment>
<name>A0A150L8G5_9BACI</name>
<dbReference type="PROSITE" id="PS01228">
    <property type="entry name" value="COF_1"/>
    <property type="match status" value="1"/>
</dbReference>
<dbReference type="SFLD" id="SFLDS00003">
    <property type="entry name" value="Haloacid_Dehalogenase"/>
    <property type="match status" value="1"/>
</dbReference>
<dbReference type="Proteomes" id="UP000075683">
    <property type="component" value="Unassembled WGS sequence"/>
</dbReference>
<dbReference type="SUPFAM" id="SSF56784">
    <property type="entry name" value="HAD-like"/>
    <property type="match status" value="1"/>
</dbReference>
<dbReference type="EMBL" id="LQYT01000143">
    <property type="protein sequence ID" value="KYD08002.1"/>
    <property type="molecule type" value="Genomic_DNA"/>
</dbReference>
<dbReference type="PANTHER" id="PTHR10000:SF55">
    <property type="entry name" value="5-AMINO-6-(5-PHOSPHO-D-RIBITYLAMINO)URACIL PHOSPHATASE YCSE"/>
    <property type="match status" value="1"/>
</dbReference>
<accession>A0A150L8G5</accession>
<dbReference type="STRING" id="301148.B4135_4158"/>
<dbReference type="InterPro" id="IPR000150">
    <property type="entry name" value="Cof"/>
</dbReference>
<dbReference type="GO" id="GO:0005829">
    <property type="term" value="C:cytosol"/>
    <property type="evidence" value="ECO:0007669"/>
    <property type="project" value="TreeGrafter"/>
</dbReference>
<dbReference type="InterPro" id="IPR036412">
    <property type="entry name" value="HAD-like_sf"/>
</dbReference>
<dbReference type="Gene3D" id="3.30.1240.10">
    <property type="match status" value="1"/>
</dbReference>
<dbReference type="OrthoDB" id="9806027at2"/>
<dbReference type="PATRIC" id="fig|301148.3.peg.2538"/>
<gene>
    <name evidence="1" type="ORF">B4135_4158</name>
</gene>
<protein>
    <recommendedName>
        <fullName evidence="3">Cof-type HAD-IIB family hydrolase</fullName>
    </recommendedName>
</protein>
<dbReference type="Pfam" id="PF08282">
    <property type="entry name" value="Hydrolase_3"/>
    <property type="match status" value="1"/>
</dbReference>
<dbReference type="GO" id="GO:0016791">
    <property type="term" value="F:phosphatase activity"/>
    <property type="evidence" value="ECO:0007669"/>
    <property type="project" value="TreeGrafter"/>
</dbReference>
<proteinExistence type="predicted"/>
<dbReference type="NCBIfam" id="TIGR00099">
    <property type="entry name" value="Cof-subfamily"/>
    <property type="match status" value="1"/>
</dbReference>
<evidence type="ECO:0000313" key="2">
    <source>
        <dbReference type="Proteomes" id="UP000075683"/>
    </source>
</evidence>
<dbReference type="InterPro" id="IPR023214">
    <property type="entry name" value="HAD_sf"/>
</dbReference>
<dbReference type="PANTHER" id="PTHR10000">
    <property type="entry name" value="PHOSPHOSERINE PHOSPHATASE"/>
    <property type="match status" value="1"/>
</dbReference>
<reference evidence="1 2" key="1">
    <citation type="submission" date="2016-01" db="EMBL/GenBank/DDBJ databases">
        <title>Draft Genome Sequences of Seven Thermophilic Sporeformers Isolated from Foods.</title>
        <authorList>
            <person name="Berendsen E.M."/>
            <person name="Wells-Bennik M.H."/>
            <person name="Krawcyk A.O."/>
            <person name="De Jong A."/>
            <person name="Holsappel S."/>
            <person name="Eijlander R.T."/>
            <person name="Kuipers O.P."/>
        </authorList>
    </citation>
    <scope>NUCLEOTIDE SEQUENCE [LARGE SCALE GENOMIC DNA]</scope>
    <source>
        <strain evidence="1 2">B4135</strain>
    </source>
</reference>
<dbReference type="CDD" id="cd07516">
    <property type="entry name" value="HAD_Pase"/>
    <property type="match status" value="1"/>
</dbReference>
<dbReference type="NCBIfam" id="TIGR01484">
    <property type="entry name" value="HAD-SF-IIB"/>
    <property type="match status" value="1"/>
</dbReference>
<organism evidence="1 2">
    <name type="scientific">Caldibacillus debilis</name>
    <dbReference type="NCBI Taxonomy" id="301148"/>
    <lineage>
        <taxon>Bacteria</taxon>
        <taxon>Bacillati</taxon>
        <taxon>Bacillota</taxon>
        <taxon>Bacilli</taxon>
        <taxon>Bacillales</taxon>
        <taxon>Bacillaceae</taxon>
        <taxon>Caldibacillus</taxon>
    </lineage>
</organism>
<sequence length="286" mass="32055">MRKLIAIDFDGTILNSNHEISEENIRAIKKAMRQGHIVMILTGRQPESIREELAKYGLDLPFGANNGTEVYADGKLLERTALTPSQNKRVAFAVEEENVPYKISTNMGVFAPENWSGRLEKVLSSGRVPQEYLNDVNFEKMTQPPEKLGQTMFERIEEFLERKDLIALKYLILAFDPEQKSRLLRKLASIEEITITHSAPFNIEVMNRNGNKGNGLKVMANYYRIPLENTVAIGDEANDIAMFKTAGLAIAMGNASEEVRKAGDVVTLSNDENGVAYAIENFVLKD</sequence>
<dbReference type="SFLD" id="SFLDG01144">
    <property type="entry name" value="C2.B.4:_PGP_Like"/>
    <property type="match status" value="1"/>
</dbReference>
<dbReference type="GO" id="GO:0000287">
    <property type="term" value="F:magnesium ion binding"/>
    <property type="evidence" value="ECO:0007669"/>
    <property type="project" value="TreeGrafter"/>
</dbReference>
<evidence type="ECO:0000313" key="1">
    <source>
        <dbReference type="EMBL" id="KYD08002.1"/>
    </source>
</evidence>
<dbReference type="AlphaFoldDB" id="A0A150L8G5"/>
<dbReference type="InterPro" id="IPR006379">
    <property type="entry name" value="HAD-SF_hydro_IIB"/>
</dbReference>
<evidence type="ECO:0008006" key="3">
    <source>
        <dbReference type="Google" id="ProtNLM"/>
    </source>
</evidence>
<dbReference type="Gene3D" id="3.40.50.1000">
    <property type="entry name" value="HAD superfamily/HAD-like"/>
    <property type="match status" value="1"/>
</dbReference>